<dbReference type="OrthoDB" id="3256619at2"/>
<dbReference type="InterPro" id="IPR049975">
    <property type="entry name" value="SAV_915-like_dom"/>
</dbReference>
<sequence>MFVNEHRGAGFAVADDVLRNAHEEEPLHGRQELPEVVYLPTEEPVHRADADCVVEMRQLTDGRIGLLTYTSRESLVECCGDAQPWVSIPNWRLELLQEETNADVVVFDAPLRAEQMRNADGGEF</sequence>
<dbReference type="RefSeq" id="WP_130343566.1">
    <property type="nucleotide sequence ID" value="NZ_SGWQ01000002.1"/>
</dbReference>
<gene>
    <name evidence="1" type="ORF">EV193_102753</name>
</gene>
<evidence type="ECO:0000313" key="2">
    <source>
        <dbReference type="Proteomes" id="UP000294257"/>
    </source>
</evidence>
<evidence type="ECO:0000313" key="1">
    <source>
        <dbReference type="EMBL" id="RZS43772.1"/>
    </source>
</evidence>
<proteinExistence type="predicted"/>
<evidence type="ECO:0008006" key="3">
    <source>
        <dbReference type="Google" id="ProtNLM"/>
    </source>
</evidence>
<keyword evidence="2" id="KW-1185">Reference proteome</keyword>
<dbReference type="Proteomes" id="UP000294257">
    <property type="component" value="Unassembled WGS sequence"/>
</dbReference>
<comment type="caution">
    <text evidence="1">The sequence shown here is derived from an EMBL/GenBank/DDBJ whole genome shotgun (WGS) entry which is preliminary data.</text>
</comment>
<accession>A0A4Q7L660</accession>
<dbReference type="EMBL" id="SGWQ01000002">
    <property type="protein sequence ID" value="RZS43772.1"/>
    <property type="molecule type" value="Genomic_DNA"/>
</dbReference>
<reference evidence="1 2" key="1">
    <citation type="submission" date="2019-02" db="EMBL/GenBank/DDBJ databases">
        <title>Genomic Encyclopedia of Type Strains, Phase IV (KMG-IV): sequencing the most valuable type-strain genomes for metagenomic binning, comparative biology and taxonomic classification.</title>
        <authorList>
            <person name="Goeker M."/>
        </authorList>
    </citation>
    <scope>NUCLEOTIDE SEQUENCE [LARGE SCALE GENOMIC DNA]</scope>
    <source>
        <strain evidence="1 2">DSM 101727</strain>
    </source>
</reference>
<organism evidence="1 2">
    <name type="scientific">Herbihabitans rhizosphaerae</name>
    <dbReference type="NCBI Taxonomy" id="1872711"/>
    <lineage>
        <taxon>Bacteria</taxon>
        <taxon>Bacillati</taxon>
        <taxon>Actinomycetota</taxon>
        <taxon>Actinomycetes</taxon>
        <taxon>Pseudonocardiales</taxon>
        <taxon>Pseudonocardiaceae</taxon>
        <taxon>Herbihabitans</taxon>
    </lineage>
</organism>
<name>A0A4Q7L660_9PSEU</name>
<dbReference type="NCBIfam" id="NF042914">
    <property type="entry name" value="SAV915_dom"/>
    <property type="match status" value="1"/>
</dbReference>
<dbReference type="AlphaFoldDB" id="A0A4Q7L660"/>
<protein>
    <recommendedName>
        <fullName evidence="3">Type III secretion system (T3SS) SseB-like protein</fullName>
    </recommendedName>
</protein>